<sequence length="234" mass="25674">MDAQTHKIDFDDIASSARSQVKGCRLSGDINNLKILVVCDDMTEQMVDCIINASNNSLQHMGGLAADLLTKAGPILQEECTNHIKKHGPLKTGDVFASNPGKLKCKKVIHAVGPRYDGGRRNEESLLQKAILNTMKEANQLMMKSIAVPAISSSIFGYPVKKSVPLIVDACLSFAHKSLTEIRFVDINMQTIDLFIETLKSLPNFKLKSELAPKDILIAPMQIKSNENKSTPEV</sequence>
<dbReference type="PROSITE" id="PS51154">
    <property type="entry name" value="MACRO"/>
    <property type="match status" value="1"/>
</dbReference>
<protein>
    <submittedName>
        <fullName evidence="3">Macro domain-containing protein</fullName>
    </submittedName>
</protein>
<evidence type="ECO:0000313" key="2">
    <source>
        <dbReference type="Proteomes" id="UP000887565"/>
    </source>
</evidence>
<name>A0A915HZL2_ROMCU</name>
<dbReference type="SMART" id="SM00506">
    <property type="entry name" value="A1pp"/>
    <property type="match status" value="1"/>
</dbReference>
<dbReference type="WBParaSite" id="nRc.2.0.1.t07296-RA">
    <property type="protein sequence ID" value="nRc.2.0.1.t07296-RA"/>
    <property type="gene ID" value="nRc.2.0.1.g07296"/>
</dbReference>
<accession>A0A915HZL2</accession>
<dbReference type="Pfam" id="PF01661">
    <property type="entry name" value="Macro"/>
    <property type="match status" value="1"/>
</dbReference>
<reference evidence="3" key="1">
    <citation type="submission" date="2022-11" db="UniProtKB">
        <authorList>
            <consortium name="WormBaseParasite"/>
        </authorList>
    </citation>
    <scope>IDENTIFICATION</scope>
</reference>
<dbReference type="CDD" id="cd02907">
    <property type="entry name" value="Macro_Af1521_BAL-like"/>
    <property type="match status" value="1"/>
</dbReference>
<dbReference type="Gene3D" id="3.40.220.10">
    <property type="entry name" value="Leucine Aminopeptidase, subunit E, domain 1"/>
    <property type="match status" value="1"/>
</dbReference>
<evidence type="ECO:0000313" key="3">
    <source>
        <dbReference type="WBParaSite" id="nRc.2.0.1.t07296-RA"/>
    </source>
</evidence>
<dbReference type="OMA" id="HMISHAK"/>
<dbReference type="PANTHER" id="PTHR11106">
    <property type="entry name" value="GANGLIOSIDE INDUCED DIFFERENTIATION ASSOCIATED PROTEIN 2-RELATED"/>
    <property type="match status" value="1"/>
</dbReference>
<organism evidence="2 3">
    <name type="scientific">Romanomermis culicivorax</name>
    <name type="common">Nematode worm</name>
    <dbReference type="NCBI Taxonomy" id="13658"/>
    <lineage>
        <taxon>Eukaryota</taxon>
        <taxon>Metazoa</taxon>
        <taxon>Ecdysozoa</taxon>
        <taxon>Nematoda</taxon>
        <taxon>Enoplea</taxon>
        <taxon>Dorylaimia</taxon>
        <taxon>Mermithida</taxon>
        <taxon>Mermithoidea</taxon>
        <taxon>Mermithidae</taxon>
        <taxon>Romanomermis</taxon>
    </lineage>
</organism>
<evidence type="ECO:0000259" key="1">
    <source>
        <dbReference type="PROSITE" id="PS51154"/>
    </source>
</evidence>
<dbReference type="SUPFAM" id="SSF52949">
    <property type="entry name" value="Macro domain-like"/>
    <property type="match status" value="1"/>
</dbReference>
<keyword evidence="2" id="KW-1185">Reference proteome</keyword>
<dbReference type="Proteomes" id="UP000887565">
    <property type="component" value="Unplaced"/>
</dbReference>
<dbReference type="PANTHER" id="PTHR11106:SF111">
    <property type="entry name" value="MACRO DOMAIN-CONTAINING PROTEIN"/>
    <property type="match status" value="1"/>
</dbReference>
<proteinExistence type="predicted"/>
<dbReference type="InterPro" id="IPR002589">
    <property type="entry name" value="Macro_dom"/>
</dbReference>
<dbReference type="InterPro" id="IPR043472">
    <property type="entry name" value="Macro_dom-like"/>
</dbReference>
<dbReference type="AlphaFoldDB" id="A0A915HZL2"/>
<feature type="domain" description="Macro" evidence="1">
    <location>
        <begin position="22"/>
        <end position="203"/>
    </location>
</feature>